<gene>
    <name evidence="1" type="ordered locus">HCH_06870</name>
</gene>
<dbReference type="HOGENOM" id="CLU_3328572_0_0_6"/>
<proteinExistence type="predicted"/>
<evidence type="ECO:0000313" key="1">
    <source>
        <dbReference type="EMBL" id="ABC33488.1"/>
    </source>
</evidence>
<accession>Q2S786</accession>
<dbReference type="STRING" id="349521.HCH_06870"/>
<keyword evidence="2" id="KW-1185">Reference proteome</keyword>
<dbReference type="Proteomes" id="UP000000238">
    <property type="component" value="Chromosome"/>
</dbReference>
<protein>
    <submittedName>
        <fullName evidence="1">Uncharacterized protein</fullName>
    </submittedName>
</protein>
<name>Q2S786_HAHCH</name>
<evidence type="ECO:0000313" key="2">
    <source>
        <dbReference type="Proteomes" id="UP000000238"/>
    </source>
</evidence>
<sequence>MDSRSWLFGIHLITALSLSLAAFSTQAAGRIFGIAGKP</sequence>
<organism evidence="1 2">
    <name type="scientific">Hahella chejuensis (strain KCTC 2396)</name>
    <dbReference type="NCBI Taxonomy" id="349521"/>
    <lineage>
        <taxon>Bacteria</taxon>
        <taxon>Pseudomonadati</taxon>
        <taxon>Pseudomonadota</taxon>
        <taxon>Gammaproteobacteria</taxon>
        <taxon>Oceanospirillales</taxon>
        <taxon>Hahellaceae</taxon>
        <taxon>Hahella</taxon>
    </lineage>
</organism>
<dbReference type="AlphaFoldDB" id="Q2S786"/>
<reference evidence="1 2" key="1">
    <citation type="journal article" date="2005" name="Nucleic Acids Res.">
        <title>Genomic blueprint of Hahella chejuensis, a marine microbe producing an algicidal agent.</title>
        <authorList>
            <person name="Jeong H."/>
            <person name="Yim J.H."/>
            <person name="Lee C."/>
            <person name="Choi S.-H."/>
            <person name="Park Y.K."/>
            <person name="Yoon S.H."/>
            <person name="Hur C.-G."/>
            <person name="Kang H.-Y."/>
            <person name="Kim D."/>
            <person name="Lee H.H."/>
            <person name="Park K.H."/>
            <person name="Park S.-H."/>
            <person name="Park H.-S."/>
            <person name="Lee H.K."/>
            <person name="Oh T.K."/>
            <person name="Kim J.F."/>
        </authorList>
    </citation>
    <scope>NUCLEOTIDE SEQUENCE [LARGE SCALE GENOMIC DNA]</scope>
    <source>
        <strain evidence="1 2">KCTC 2396</strain>
    </source>
</reference>
<dbReference type="EMBL" id="CP000155">
    <property type="protein sequence ID" value="ABC33488.1"/>
    <property type="molecule type" value="Genomic_DNA"/>
</dbReference>
<dbReference type="KEGG" id="hch:HCH_06870"/>